<dbReference type="GO" id="GO:0000155">
    <property type="term" value="F:phosphorelay sensor kinase activity"/>
    <property type="evidence" value="ECO:0007669"/>
    <property type="project" value="InterPro"/>
</dbReference>
<dbReference type="RefSeq" id="WP_060625045.1">
    <property type="nucleotide sequence ID" value="NZ_LCZJ02000029.1"/>
</dbReference>
<feature type="transmembrane region" description="Helical" evidence="7">
    <location>
        <begin position="12"/>
        <end position="34"/>
    </location>
</feature>
<dbReference type="Gene3D" id="3.30.565.10">
    <property type="entry name" value="Histidine kinase-like ATPase, C-terminal domain"/>
    <property type="match status" value="1"/>
</dbReference>
<dbReference type="OrthoDB" id="9776552at2"/>
<dbReference type="Proteomes" id="UP000054709">
    <property type="component" value="Unassembled WGS sequence"/>
</dbReference>
<keyword evidence="7" id="KW-0812">Transmembrane</keyword>
<evidence type="ECO:0000256" key="2">
    <source>
        <dbReference type="ARBA" id="ARBA00022475"/>
    </source>
</evidence>
<proteinExistence type="predicted"/>
<keyword evidence="4" id="KW-0808">Transferase</keyword>
<keyword evidence="2" id="KW-1003">Cell membrane</keyword>
<dbReference type="SMART" id="SM00387">
    <property type="entry name" value="HATPase_c"/>
    <property type="match status" value="1"/>
</dbReference>
<evidence type="ECO:0000259" key="8">
    <source>
        <dbReference type="PROSITE" id="PS50885"/>
    </source>
</evidence>
<protein>
    <recommendedName>
        <fullName evidence="8">HAMP domain-containing protein</fullName>
    </recommendedName>
</protein>
<dbReference type="InterPro" id="IPR003660">
    <property type="entry name" value="HAMP_dom"/>
</dbReference>
<dbReference type="AlphaFoldDB" id="A0A0W1AV87"/>
<dbReference type="InterPro" id="IPR003594">
    <property type="entry name" value="HATPase_dom"/>
</dbReference>
<dbReference type="InterPro" id="IPR036890">
    <property type="entry name" value="HATPase_C_sf"/>
</dbReference>
<dbReference type="GO" id="GO:0005886">
    <property type="term" value="C:plasma membrane"/>
    <property type="evidence" value="ECO:0007669"/>
    <property type="project" value="UniProtKB-SubCell"/>
</dbReference>
<dbReference type="InterPro" id="IPR050640">
    <property type="entry name" value="Bact_2-comp_sensor_kinase"/>
</dbReference>
<evidence type="ECO:0000256" key="1">
    <source>
        <dbReference type="ARBA" id="ARBA00004651"/>
    </source>
</evidence>
<evidence type="ECO:0000256" key="3">
    <source>
        <dbReference type="ARBA" id="ARBA00022553"/>
    </source>
</evidence>
<keyword evidence="5" id="KW-0418">Kinase</keyword>
<organism evidence="9 10">
    <name type="scientific">Paenibacillus etheri</name>
    <dbReference type="NCBI Taxonomy" id="1306852"/>
    <lineage>
        <taxon>Bacteria</taxon>
        <taxon>Bacillati</taxon>
        <taxon>Bacillota</taxon>
        <taxon>Bacilli</taxon>
        <taxon>Bacillales</taxon>
        <taxon>Paenibacillaceae</taxon>
        <taxon>Paenibacillus</taxon>
    </lineage>
</organism>
<dbReference type="SUPFAM" id="SSF55874">
    <property type="entry name" value="ATPase domain of HSP90 chaperone/DNA topoisomerase II/histidine kinase"/>
    <property type="match status" value="1"/>
</dbReference>
<dbReference type="SMART" id="SM00304">
    <property type="entry name" value="HAMP"/>
    <property type="match status" value="1"/>
</dbReference>
<feature type="domain" description="HAMP" evidence="8">
    <location>
        <begin position="335"/>
        <end position="387"/>
    </location>
</feature>
<keyword evidence="6 7" id="KW-0472">Membrane</keyword>
<dbReference type="PANTHER" id="PTHR34220:SF7">
    <property type="entry name" value="SENSOR HISTIDINE KINASE YPDA"/>
    <property type="match status" value="1"/>
</dbReference>
<dbReference type="SUPFAM" id="SSF158472">
    <property type="entry name" value="HAMP domain-like"/>
    <property type="match status" value="1"/>
</dbReference>
<name>A0A0W1AV87_9BACL</name>
<keyword evidence="7" id="KW-1133">Transmembrane helix</keyword>
<dbReference type="CDD" id="cd06225">
    <property type="entry name" value="HAMP"/>
    <property type="match status" value="1"/>
</dbReference>
<dbReference type="PROSITE" id="PS50885">
    <property type="entry name" value="HAMP"/>
    <property type="match status" value="1"/>
</dbReference>
<evidence type="ECO:0000313" key="10">
    <source>
        <dbReference type="Proteomes" id="UP000054709"/>
    </source>
</evidence>
<dbReference type="Pfam" id="PF02518">
    <property type="entry name" value="HATPase_c"/>
    <property type="match status" value="1"/>
</dbReference>
<dbReference type="InterPro" id="IPR010559">
    <property type="entry name" value="Sig_transdc_His_kin_internal"/>
</dbReference>
<dbReference type="Gene3D" id="3.30.450.20">
    <property type="entry name" value="PAS domain"/>
    <property type="match status" value="2"/>
</dbReference>
<dbReference type="Pfam" id="PF00672">
    <property type="entry name" value="HAMP"/>
    <property type="match status" value="1"/>
</dbReference>
<comment type="caution">
    <text evidence="9">The sequence shown here is derived from an EMBL/GenBank/DDBJ whole genome shotgun (WGS) entry which is preliminary data.</text>
</comment>
<accession>A0A0W1AV87</accession>
<dbReference type="EMBL" id="LCZJ02000029">
    <property type="protein sequence ID" value="KTD85259.1"/>
    <property type="molecule type" value="Genomic_DNA"/>
</dbReference>
<evidence type="ECO:0000256" key="4">
    <source>
        <dbReference type="ARBA" id="ARBA00022679"/>
    </source>
</evidence>
<gene>
    <name evidence="9" type="ORF">UQ64_21720</name>
</gene>
<evidence type="ECO:0000256" key="7">
    <source>
        <dbReference type="SAM" id="Phobius"/>
    </source>
</evidence>
<evidence type="ECO:0000256" key="5">
    <source>
        <dbReference type="ARBA" id="ARBA00022777"/>
    </source>
</evidence>
<comment type="subcellular location">
    <subcellularLocation>
        <location evidence="1">Cell membrane</location>
        <topology evidence="1">Multi-pass membrane protein</topology>
    </subcellularLocation>
</comment>
<dbReference type="Gene3D" id="6.10.340.10">
    <property type="match status" value="1"/>
</dbReference>
<evidence type="ECO:0000313" key="9">
    <source>
        <dbReference type="EMBL" id="KTD85259.1"/>
    </source>
</evidence>
<keyword evidence="3" id="KW-0597">Phosphoprotein</keyword>
<reference evidence="9 10" key="1">
    <citation type="journal article" date="2015" name="Int. Biodeterior. Biodegradation">
        <title>Physiological and genetic screening methods for the isolation of methyl tert-butyl ether-degrading bacteria for bioremediation purposes.</title>
        <authorList>
            <person name="Guisado I.M."/>
            <person name="Purswani J."/>
            <person name="Gonzalez Lopez J."/>
            <person name="Pozo C."/>
        </authorList>
    </citation>
    <scope>NUCLEOTIDE SEQUENCE [LARGE SCALE GENOMIC DNA]</scope>
    <source>
        <strain evidence="9 10">SH7</strain>
    </source>
</reference>
<keyword evidence="10" id="KW-1185">Reference proteome</keyword>
<sequence>MTWLKSPHKQSLFVKLAVYFSISLLLVSIATIYLTTTRVVNMNEETNARFNKNLLNNLAVLLEELYTDVDNMTKIFAYEGNLGNPFLKYMAVSEMDADTYYDIANEEFSYFFANINKSSYIIASIIVQKSNEETPFFLSLNNTALKSGYRFAEHDWYKNIKENKRKLTVIRTNVPDYLVNLNQHKEVLTFARNIYDIRNITDIRDLGTILIHLDLSTIRHLFERYVNSMDEIFYILDQDGFVIYDNQSRLTGDIFPYFGNIFPDITDSPEGKRVVMLTESNLMNYMTVPSLGWKVVSFLPKSKLDKGLSLIRRDIILITSVSTAVLLLTIMLISQQYLKRLLAINKSIRKMETGDFSTPVRATGNDEIHQLGNSIDNMRQRLKEYIEISYVSQLRLQEAELKALQMQINPHFLYNTLEVIRMKATLNNDPTVAKMIKILADIFRWNVKDRDAVVSIEEEFMYTSIFLDLQRIRYGDRLVTTIDLPADLHSMGILKLILQPLVENAVVHGFRNKEDTCKIHITCRRIDGDIQIDVHDNGEGISEDELSAIAQQIIGTGSFSATNETDEHVGIRNVHDRVAIVFGQPYGLSLTSVMGQGTTVSIRFPAIKTTEMRNHVKSFNS</sequence>
<dbReference type="Pfam" id="PF06580">
    <property type="entry name" value="His_kinase"/>
    <property type="match status" value="1"/>
</dbReference>
<dbReference type="PANTHER" id="PTHR34220">
    <property type="entry name" value="SENSOR HISTIDINE KINASE YPDA"/>
    <property type="match status" value="1"/>
</dbReference>
<evidence type="ECO:0000256" key="6">
    <source>
        <dbReference type="ARBA" id="ARBA00023136"/>
    </source>
</evidence>